<accession>A0A2N7S4W5</accession>
<organism evidence="3 4">
    <name type="scientific">Glutamicibacter arilaitensis</name>
    <dbReference type="NCBI Taxonomy" id="256701"/>
    <lineage>
        <taxon>Bacteria</taxon>
        <taxon>Bacillati</taxon>
        <taxon>Actinomycetota</taxon>
        <taxon>Actinomycetes</taxon>
        <taxon>Micrococcales</taxon>
        <taxon>Micrococcaceae</taxon>
        <taxon>Glutamicibacter</taxon>
    </lineage>
</organism>
<gene>
    <name evidence="3" type="ORF">CIK84_06420</name>
</gene>
<comment type="caution">
    <text evidence="3">The sequence shown here is derived from an EMBL/GenBank/DDBJ whole genome shotgun (WGS) entry which is preliminary data.</text>
</comment>
<reference evidence="3 4" key="1">
    <citation type="journal article" date="2017" name="Elife">
        <title>Extensive horizontal gene transfer in cheese-associated bacteria.</title>
        <authorList>
            <person name="Bonham K.S."/>
            <person name="Wolfe B.E."/>
            <person name="Dutton R.J."/>
        </authorList>
    </citation>
    <scope>NUCLEOTIDE SEQUENCE [LARGE SCALE GENOMIC DNA]</scope>
    <source>
        <strain evidence="3 4">JB182</strain>
    </source>
</reference>
<evidence type="ECO:0000259" key="2">
    <source>
        <dbReference type="Pfam" id="PF04101"/>
    </source>
</evidence>
<name>A0A2N7S4W5_9MICC</name>
<feature type="region of interest" description="Disordered" evidence="1">
    <location>
        <begin position="200"/>
        <end position="219"/>
    </location>
</feature>
<dbReference type="Gene3D" id="3.40.50.2000">
    <property type="entry name" value="Glycogen Phosphorylase B"/>
    <property type="match status" value="1"/>
</dbReference>
<dbReference type="Pfam" id="PF04101">
    <property type="entry name" value="Glyco_tran_28_C"/>
    <property type="match status" value="1"/>
</dbReference>
<protein>
    <submittedName>
        <fullName evidence="3">Glycosyl transferase</fullName>
    </submittedName>
</protein>
<evidence type="ECO:0000313" key="4">
    <source>
        <dbReference type="Proteomes" id="UP000235739"/>
    </source>
</evidence>
<dbReference type="Proteomes" id="UP000235739">
    <property type="component" value="Unassembled WGS sequence"/>
</dbReference>
<feature type="domain" description="Glycosyl transferase family 28 C-terminal" evidence="2">
    <location>
        <begin position="69"/>
        <end position="155"/>
    </location>
</feature>
<dbReference type="InterPro" id="IPR007235">
    <property type="entry name" value="Glyco_trans_28_C"/>
</dbReference>
<keyword evidence="3" id="KW-0808">Transferase</keyword>
<evidence type="ECO:0000256" key="1">
    <source>
        <dbReference type="SAM" id="MobiDB-lite"/>
    </source>
</evidence>
<dbReference type="GO" id="GO:0016758">
    <property type="term" value="F:hexosyltransferase activity"/>
    <property type="evidence" value="ECO:0007669"/>
    <property type="project" value="InterPro"/>
</dbReference>
<dbReference type="RefSeq" id="WP_102597833.1">
    <property type="nucleotide sequence ID" value="NZ_PNQX01000001.1"/>
</dbReference>
<sequence>MSALQETLHGTQPEIVVSVGTDLHLFDRLIDWVDDWLAAQDDRPSCLVQHGASRAPKHALGISRMSRSELLDLYAGAKIVIVQGGPGSILDAREVGALPIAVPRRPEKQEVVDGHQIAFTETMEQQGEAVAVHSEEQLRRSLEAALRNPELFQKSPRVSDPDAAALCLETEVRKMLENPQKQQSLKKAQIMLRSRKMARVAQSASAKHRGEAKQAKNPARIWARAAQLIQERLQP</sequence>
<dbReference type="AlphaFoldDB" id="A0A2N7S4W5"/>
<evidence type="ECO:0000313" key="3">
    <source>
        <dbReference type="EMBL" id="PMQ21198.1"/>
    </source>
</evidence>
<dbReference type="EMBL" id="PNQX01000001">
    <property type="protein sequence ID" value="PMQ21198.1"/>
    <property type="molecule type" value="Genomic_DNA"/>
</dbReference>
<proteinExistence type="predicted"/>
<dbReference type="SUPFAM" id="SSF53756">
    <property type="entry name" value="UDP-Glycosyltransferase/glycogen phosphorylase"/>
    <property type="match status" value="1"/>
</dbReference>